<dbReference type="PRINTS" id="PR00502">
    <property type="entry name" value="NUDIXFAMILY"/>
</dbReference>
<dbReference type="GO" id="GO:0009228">
    <property type="term" value="P:thiamine biosynthetic process"/>
    <property type="evidence" value="ECO:0007669"/>
    <property type="project" value="UniProtKB-KW"/>
</dbReference>
<keyword evidence="3" id="KW-0515">Mutator protein</keyword>
<dbReference type="PANTHER" id="PTHR47707:SF1">
    <property type="entry name" value="NUDIX HYDROLASE FAMILY PROTEIN"/>
    <property type="match status" value="1"/>
</dbReference>
<keyword evidence="9" id="KW-0234">DNA repair</keyword>
<dbReference type="GO" id="GO:0006260">
    <property type="term" value="P:DNA replication"/>
    <property type="evidence" value="ECO:0007669"/>
    <property type="project" value="UniProtKB-KW"/>
</dbReference>
<dbReference type="PANTHER" id="PTHR47707">
    <property type="entry name" value="8-OXO-DGTP DIPHOSPHATASE"/>
    <property type="match status" value="1"/>
</dbReference>
<dbReference type="InterPro" id="IPR047127">
    <property type="entry name" value="MutT-like"/>
</dbReference>
<name>A0A2Z6GF93_9PROT</name>
<dbReference type="Gene3D" id="3.20.20.70">
    <property type="entry name" value="Aldolase class I"/>
    <property type="match status" value="1"/>
</dbReference>
<evidence type="ECO:0000313" key="18">
    <source>
        <dbReference type="EMBL" id="BBE52047.1"/>
    </source>
</evidence>
<reference evidence="18 19" key="1">
    <citation type="submission" date="2018-06" db="EMBL/GenBank/DDBJ databases">
        <title>OYT1 Genome Sequencing.</title>
        <authorList>
            <person name="Kato S."/>
            <person name="Itoh T."/>
            <person name="Ohkuma M."/>
        </authorList>
    </citation>
    <scope>NUCLEOTIDE SEQUENCE [LARGE SCALE GENOMIC DNA]</scope>
    <source>
        <strain evidence="18 19">OYT1</strain>
    </source>
</reference>
<dbReference type="SUPFAM" id="SSF51391">
    <property type="entry name" value="Thiamin phosphate synthase"/>
    <property type="match status" value="1"/>
</dbReference>
<organism evidence="18 19">
    <name type="scientific">Ferriphaselus amnicola</name>
    <dbReference type="NCBI Taxonomy" id="1188319"/>
    <lineage>
        <taxon>Bacteria</taxon>
        <taxon>Pseudomonadati</taxon>
        <taxon>Pseudomonadota</taxon>
        <taxon>Betaproteobacteria</taxon>
        <taxon>Nitrosomonadales</taxon>
        <taxon>Gallionellaceae</taxon>
        <taxon>Ferriphaselus</taxon>
    </lineage>
</organism>
<evidence type="ECO:0000256" key="15">
    <source>
        <dbReference type="ARBA" id="ARBA00041979"/>
    </source>
</evidence>
<evidence type="ECO:0000256" key="11">
    <source>
        <dbReference type="ARBA" id="ARBA00036904"/>
    </source>
</evidence>
<evidence type="ECO:0000256" key="1">
    <source>
        <dbReference type="ARBA" id="ARBA00001946"/>
    </source>
</evidence>
<dbReference type="InterPro" id="IPR015797">
    <property type="entry name" value="NUDIX_hydrolase-like_dom_sf"/>
</dbReference>
<feature type="domain" description="Nudix hydrolase" evidence="17">
    <location>
        <begin position="8"/>
        <end position="144"/>
    </location>
</feature>
<evidence type="ECO:0000256" key="9">
    <source>
        <dbReference type="ARBA" id="ARBA00023204"/>
    </source>
</evidence>
<dbReference type="InterPro" id="IPR029119">
    <property type="entry name" value="MutY_C"/>
</dbReference>
<dbReference type="KEGG" id="fam:OYT1_ch2535"/>
<dbReference type="Proteomes" id="UP000033070">
    <property type="component" value="Chromosome"/>
</dbReference>
<dbReference type="CDD" id="cd03425">
    <property type="entry name" value="NUDIX_MutT_NudA_like"/>
    <property type="match status" value="1"/>
</dbReference>
<dbReference type="GO" id="GO:0006281">
    <property type="term" value="P:DNA repair"/>
    <property type="evidence" value="ECO:0007669"/>
    <property type="project" value="UniProtKB-KW"/>
</dbReference>
<dbReference type="Gene3D" id="3.90.79.10">
    <property type="entry name" value="Nucleoside Triphosphate Pyrophosphohydrolase"/>
    <property type="match status" value="1"/>
</dbReference>
<dbReference type="InterPro" id="IPR020476">
    <property type="entry name" value="Nudix_hydrolase"/>
</dbReference>
<evidence type="ECO:0000256" key="8">
    <source>
        <dbReference type="ARBA" id="ARBA00022842"/>
    </source>
</evidence>
<dbReference type="EC" id="3.6.1.55" evidence="12"/>
<keyword evidence="8" id="KW-0460">Magnesium</keyword>
<dbReference type="GO" id="GO:0008413">
    <property type="term" value="F:8-oxo-7,8-dihydroguanosine triphosphate pyrophosphatase activity"/>
    <property type="evidence" value="ECO:0007669"/>
    <property type="project" value="TreeGrafter"/>
</dbReference>
<evidence type="ECO:0000256" key="6">
    <source>
        <dbReference type="ARBA" id="ARBA00022763"/>
    </source>
</evidence>
<dbReference type="RefSeq" id="WP_062626527.1">
    <property type="nucleotide sequence ID" value="NZ_AP018738.1"/>
</dbReference>
<evidence type="ECO:0000256" key="2">
    <source>
        <dbReference type="ARBA" id="ARBA00005582"/>
    </source>
</evidence>
<dbReference type="InterPro" id="IPR036206">
    <property type="entry name" value="ThiamineP_synth_sf"/>
</dbReference>
<evidence type="ECO:0000256" key="13">
    <source>
        <dbReference type="ARBA" id="ARBA00040794"/>
    </source>
</evidence>
<sequence length="329" mass="35899">MTDQPLSPKIVEVAAAVLVRNTAAGEEFLLAQRPADKIWAGFWEFPGGKVESGETARVALVRELREELGIAVQTAFPWIVRQFTYPHATVRLNFFRVTAWQGELHPHEGQQFVWQPISAFSAVAHVSPLLPANAPVLRALSLPPLYAISNASELGECEFLRRLEQALDQGLRLLQLREKSMPQDELRSLAIRTIALAHAHGAKVMLNGDIELVRELGADGVQLTGTQLAQLNERPDVEWCAASCHTAEELRRAEVLGCDFALLSPVLPTLSHPGAPHLGWDSFASLAAGCSIPIYALGGLTLKDSETSWQHGAHGIALLRQAWPEGSSN</sequence>
<keyword evidence="19" id="KW-1185">Reference proteome</keyword>
<gene>
    <name evidence="18" type="ORF">OYT1_ch2535</name>
</gene>
<dbReference type="InterPro" id="IPR000086">
    <property type="entry name" value="NUDIX_hydrolase_dom"/>
</dbReference>
<dbReference type="SUPFAM" id="SSF55811">
    <property type="entry name" value="Nudix"/>
    <property type="match status" value="1"/>
</dbReference>
<accession>A0A2Z6GF93</accession>
<evidence type="ECO:0000256" key="12">
    <source>
        <dbReference type="ARBA" id="ARBA00038905"/>
    </source>
</evidence>
<dbReference type="NCBIfam" id="NF006530">
    <property type="entry name" value="PRK08999.1"/>
    <property type="match status" value="1"/>
</dbReference>
<keyword evidence="4" id="KW-0235">DNA replication</keyword>
<dbReference type="InterPro" id="IPR022998">
    <property type="entry name" value="ThiamineP_synth_TenI"/>
</dbReference>
<dbReference type="GO" id="GO:0044716">
    <property type="term" value="F:8-oxo-GDP phosphatase activity"/>
    <property type="evidence" value="ECO:0007669"/>
    <property type="project" value="TreeGrafter"/>
</dbReference>
<evidence type="ECO:0000256" key="5">
    <source>
        <dbReference type="ARBA" id="ARBA00022723"/>
    </source>
</evidence>
<dbReference type="InterPro" id="IPR013785">
    <property type="entry name" value="Aldolase_TIM"/>
</dbReference>
<evidence type="ECO:0000256" key="3">
    <source>
        <dbReference type="ARBA" id="ARBA00022457"/>
    </source>
</evidence>
<dbReference type="Pfam" id="PF02581">
    <property type="entry name" value="TMP-TENI"/>
    <property type="match status" value="1"/>
</dbReference>
<keyword evidence="5" id="KW-0479">Metal-binding</keyword>
<dbReference type="GO" id="GO:0035539">
    <property type="term" value="F:8-oxo-7,8-dihydrodeoxyguanosine triphosphate pyrophosphatase activity"/>
    <property type="evidence" value="ECO:0007669"/>
    <property type="project" value="UniProtKB-EC"/>
</dbReference>
<dbReference type="OrthoDB" id="9810648at2"/>
<evidence type="ECO:0000256" key="7">
    <source>
        <dbReference type="ARBA" id="ARBA00022801"/>
    </source>
</evidence>
<comment type="catalytic activity">
    <reaction evidence="10">
        <text>8-oxo-dGTP + H2O = 8-oxo-dGMP + diphosphate + H(+)</text>
        <dbReference type="Rhea" id="RHEA:31575"/>
        <dbReference type="ChEBI" id="CHEBI:15377"/>
        <dbReference type="ChEBI" id="CHEBI:15378"/>
        <dbReference type="ChEBI" id="CHEBI:33019"/>
        <dbReference type="ChEBI" id="CHEBI:63224"/>
        <dbReference type="ChEBI" id="CHEBI:77896"/>
        <dbReference type="EC" id="3.6.1.55"/>
    </reaction>
</comment>
<comment type="cofactor">
    <cofactor evidence="1">
        <name>Mg(2+)</name>
        <dbReference type="ChEBI" id="CHEBI:18420"/>
    </cofactor>
</comment>
<dbReference type="CDD" id="cd00564">
    <property type="entry name" value="TMP_TenI"/>
    <property type="match status" value="1"/>
</dbReference>
<dbReference type="Pfam" id="PF14815">
    <property type="entry name" value="NUDIX_4"/>
    <property type="match status" value="1"/>
</dbReference>
<comment type="similarity">
    <text evidence="2">Belongs to the Nudix hydrolase family.</text>
</comment>
<dbReference type="AlphaFoldDB" id="A0A2Z6GF93"/>
<dbReference type="PROSITE" id="PS51462">
    <property type="entry name" value="NUDIX"/>
    <property type="match status" value="1"/>
</dbReference>
<dbReference type="EMBL" id="AP018738">
    <property type="protein sequence ID" value="BBE52047.1"/>
    <property type="molecule type" value="Genomic_DNA"/>
</dbReference>
<evidence type="ECO:0000259" key="17">
    <source>
        <dbReference type="PROSITE" id="PS51462"/>
    </source>
</evidence>
<dbReference type="PROSITE" id="PS00893">
    <property type="entry name" value="NUDIX_BOX"/>
    <property type="match status" value="1"/>
</dbReference>
<keyword evidence="6" id="KW-0227">DNA damage</keyword>
<proteinExistence type="inferred from homology"/>
<dbReference type="InterPro" id="IPR020084">
    <property type="entry name" value="NUDIX_hydrolase_CS"/>
</dbReference>
<evidence type="ECO:0000256" key="14">
    <source>
        <dbReference type="ARBA" id="ARBA00041592"/>
    </source>
</evidence>
<evidence type="ECO:0000256" key="10">
    <source>
        <dbReference type="ARBA" id="ARBA00035861"/>
    </source>
</evidence>
<protein>
    <recommendedName>
        <fullName evidence="13">8-oxo-dGTP diphosphatase</fullName>
        <ecNumber evidence="12">3.6.1.55</ecNumber>
    </recommendedName>
    <alternativeName>
        <fullName evidence="16">7,8-dihydro-8-oxoguanine-triphosphatase</fullName>
    </alternativeName>
    <alternativeName>
        <fullName evidence="15">Mutator protein MutT</fullName>
    </alternativeName>
    <alternativeName>
        <fullName evidence="14">dGTP pyrophosphohydrolase</fullName>
    </alternativeName>
</protein>
<comment type="catalytic activity">
    <reaction evidence="11">
        <text>8-oxo-GTP + H2O = 8-oxo-GMP + diphosphate + H(+)</text>
        <dbReference type="Rhea" id="RHEA:67616"/>
        <dbReference type="ChEBI" id="CHEBI:15377"/>
        <dbReference type="ChEBI" id="CHEBI:15378"/>
        <dbReference type="ChEBI" id="CHEBI:33019"/>
        <dbReference type="ChEBI" id="CHEBI:143553"/>
        <dbReference type="ChEBI" id="CHEBI:145694"/>
    </reaction>
</comment>
<dbReference type="GO" id="GO:0044715">
    <property type="term" value="F:8-oxo-dGDP phosphatase activity"/>
    <property type="evidence" value="ECO:0007669"/>
    <property type="project" value="TreeGrafter"/>
</dbReference>
<evidence type="ECO:0000256" key="16">
    <source>
        <dbReference type="ARBA" id="ARBA00042798"/>
    </source>
</evidence>
<dbReference type="GO" id="GO:0046872">
    <property type="term" value="F:metal ion binding"/>
    <property type="evidence" value="ECO:0007669"/>
    <property type="project" value="UniProtKB-KW"/>
</dbReference>
<evidence type="ECO:0000313" key="19">
    <source>
        <dbReference type="Proteomes" id="UP000033070"/>
    </source>
</evidence>
<evidence type="ECO:0000256" key="4">
    <source>
        <dbReference type="ARBA" id="ARBA00022705"/>
    </source>
</evidence>
<keyword evidence="7 18" id="KW-0378">Hydrolase</keyword>
<dbReference type="STRING" id="1188319.OYT1_01332"/>